<organism evidence="1 2">
    <name type="scientific">Nesterenkonia aurantiaca</name>
    <dbReference type="NCBI Taxonomy" id="1436010"/>
    <lineage>
        <taxon>Bacteria</taxon>
        <taxon>Bacillati</taxon>
        <taxon>Actinomycetota</taxon>
        <taxon>Actinomycetes</taxon>
        <taxon>Micrococcales</taxon>
        <taxon>Micrococcaceae</taxon>
        <taxon>Nesterenkonia</taxon>
    </lineage>
</organism>
<proteinExistence type="predicted"/>
<dbReference type="EMBL" id="SOAN01000002">
    <property type="protein sequence ID" value="TDS86884.1"/>
    <property type="molecule type" value="Genomic_DNA"/>
</dbReference>
<evidence type="ECO:0000313" key="2">
    <source>
        <dbReference type="Proteomes" id="UP000294506"/>
    </source>
</evidence>
<protein>
    <submittedName>
        <fullName evidence="1">Uncharacterized protein</fullName>
    </submittedName>
</protein>
<dbReference type="AlphaFoldDB" id="A0A4R7G5Y5"/>
<reference evidence="1 2" key="1">
    <citation type="submission" date="2019-03" db="EMBL/GenBank/DDBJ databases">
        <title>Genomic Encyclopedia of Type Strains, Phase III (KMG-III): the genomes of soil and plant-associated and newly described type strains.</title>
        <authorList>
            <person name="Whitman W."/>
        </authorList>
    </citation>
    <scope>NUCLEOTIDE SEQUENCE [LARGE SCALE GENOMIC DNA]</scope>
    <source>
        <strain evidence="1 2">DSM 27373</strain>
    </source>
</reference>
<gene>
    <name evidence="1" type="ORF">EV640_102179</name>
</gene>
<evidence type="ECO:0000313" key="1">
    <source>
        <dbReference type="EMBL" id="TDS86884.1"/>
    </source>
</evidence>
<sequence>MSVVVTGGRRPEPLHDLANPGVRTEHVRALLAG</sequence>
<dbReference type="Proteomes" id="UP000294506">
    <property type="component" value="Unassembled WGS sequence"/>
</dbReference>
<name>A0A4R7G5Y5_9MICC</name>
<keyword evidence="2" id="KW-1185">Reference proteome</keyword>
<accession>A0A4R7G5Y5</accession>
<comment type="caution">
    <text evidence="1">The sequence shown here is derived from an EMBL/GenBank/DDBJ whole genome shotgun (WGS) entry which is preliminary data.</text>
</comment>